<gene>
    <name evidence="5" type="ORF">H7965_10880</name>
</gene>
<dbReference type="PANTHER" id="PTHR43179">
    <property type="entry name" value="RHAMNOSYLTRANSFERASE WBBL"/>
    <property type="match status" value="1"/>
</dbReference>
<accession>A0A9X0QZN1</accession>
<dbReference type="InterPro" id="IPR001173">
    <property type="entry name" value="Glyco_trans_2-like"/>
</dbReference>
<keyword evidence="3" id="KW-0808">Transferase</keyword>
<evidence type="ECO:0000259" key="4">
    <source>
        <dbReference type="Pfam" id="PF00535"/>
    </source>
</evidence>
<name>A0A9X0QZN1_9PROT</name>
<evidence type="ECO:0000313" key="5">
    <source>
        <dbReference type="EMBL" id="MBC4015828.1"/>
    </source>
</evidence>
<proteinExistence type="inferred from homology"/>
<evidence type="ECO:0000256" key="2">
    <source>
        <dbReference type="ARBA" id="ARBA00022676"/>
    </source>
</evidence>
<dbReference type="Gene3D" id="3.90.550.10">
    <property type="entry name" value="Spore Coat Polysaccharide Biosynthesis Protein SpsA, Chain A"/>
    <property type="match status" value="1"/>
</dbReference>
<dbReference type="GO" id="GO:0016757">
    <property type="term" value="F:glycosyltransferase activity"/>
    <property type="evidence" value="ECO:0007669"/>
    <property type="project" value="UniProtKB-KW"/>
</dbReference>
<keyword evidence="2" id="KW-0328">Glycosyltransferase</keyword>
<dbReference type="Proteomes" id="UP000600101">
    <property type="component" value="Unassembled WGS sequence"/>
</dbReference>
<dbReference type="InterPro" id="IPR029044">
    <property type="entry name" value="Nucleotide-diphossugar_trans"/>
</dbReference>
<dbReference type="EMBL" id="JACOMF010000010">
    <property type="protein sequence ID" value="MBC4015828.1"/>
    <property type="molecule type" value="Genomic_DNA"/>
</dbReference>
<sequence>MSLPPYPPPTHVAGAAGPAAAAYAADVVILALDRAEETIEAIASARAQRGVSRHVWIADQGSRPENLALLAQAVEGAADATLVRLDRNWGVAGGRNRATALGRGRVVFALDNDAEFATTTTLAEAVRALEAAPDLAAIGCRILVHATGADDLSSWGYPAPLLPRAGESFDACTFVGAGHAIRRQDFEAVGGYDDRLFFCWEEFDFALRAINRGRRIRYRGDITVRHKVSGEHRFAWSGTRWFHFVRNRIYIGLKYGDAALALLPRFLAYQVKGARNGVLAQGLRAGPAALRLARRYRAEQGGLDILTPAARDYLRRNDAAHRGSLGARLRAEVLAALPKAQAAQEAPRDSGSPT</sequence>
<dbReference type="AlphaFoldDB" id="A0A9X0QZN1"/>
<dbReference type="Pfam" id="PF00535">
    <property type="entry name" value="Glycos_transf_2"/>
    <property type="match status" value="1"/>
</dbReference>
<protein>
    <submittedName>
        <fullName evidence="5">Glycosyltransferase</fullName>
    </submittedName>
</protein>
<dbReference type="PANTHER" id="PTHR43179:SF12">
    <property type="entry name" value="GALACTOFURANOSYLTRANSFERASE GLFT2"/>
    <property type="match status" value="1"/>
</dbReference>
<reference evidence="5" key="1">
    <citation type="submission" date="2020-08" db="EMBL/GenBank/DDBJ databases">
        <authorList>
            <person name="Hu Y."/>
            <person name="Nguyen S.V."/>
            <person name="Li F."/>
            <person name="Fanning S."/>
        </authorList>
    </citation>
    <scope>NUCLEOTIDE SEQUENCE</scope>
    <source>
        <strain evidence="5">SYSU D8009</strain>
    </source>
</reference>
<comment type="caution">
    <text evidence="5">The sequence shown here is derived from an EMBL/GenBank/DDBJ whole genome shotgun (WGS) entry which is preliminary data.</text>
</comment>
<organism evidence="5 6">
    <name type="scientific">Siccirubricoccus deserti</name>
    <dbReference type="NCBI Taxonomy" id="2013562"/>
    <lineage>
        <taxon>Bacteria</taxon>
        <taxon>Pseudomonadati</taxon>
        <taxon>Pseudomonadota</taxon>
        <taxon>Alphaproteobacteria</taxon>
        <taxon>Acetobacterales</taxon>
        <taxon>Roseomonadaceae</taxon>
        <taxon>Siccirubricoccus</taxon>
    </lineage>
</organism>
<dbReference type="RefSeq" id="WP_186770603.1">
    <property type="nucleotide sequence ID" value="NZ_JACOMF010000010.1"/>
</dbReference>
<comment type="similarity">
    <text evidence="1">Belongs to the glycosyltransferase 2 family.</text>
</comment>
<evidence type="ECO:0000313" key="6">
    <source>
        <dbReference type="Proteomes" id="UP000600101"/>
    </source>
</evidence>
<evidence type="ECO:0000256" key="3">
    <source>
        <dbReference type="ARBA" id="ARBA00022679"/>
    </source>
</evidence>
<evidence type="ECO:0000256" key="1">
    <source>
        <dbReference type="ARBA" id="ARBA00006739"/>
    </source>
</evidence>
<dbReference type="SUPFAM" id="SSF53448">
    <property type="entry name" value="Nucleotide-diphospho-sugar transferases"/>
    <property type="match status" value="1"/>
</dbReference>
<feature type="domain" description="Glycosyltransferase 2-like" evidence="4">
    <location>
        <begin position="27"/>
        <end position="184"/>
    </location>
</feature>
<keyword evidence="6" id="KW-1185">Reference proteome</keyword>